<dbReference type="PROSITE" id="PS50158">
    <property type="entry name" value="ZF_CCHC"/>
    <property type="match status" value="1"/>
</dbReference>
<dbReference type="Proteomes" id="UP001244341">
    <property type="component" value="Chromosome 6b"/>
</dbReference>
<protein>
    <recommendedName>
        <fullName evidence="3">CCHC-type domain-containing protein</fullName>
    </recommendedName>
</protein>
<organism evidence="4 5">
    <name type="scientific">Tetradesmus obliquus</name>
    <name type="common">Green alga</name>
    <name type="synonym">Acutodesmus obliquus</name>
    <dbReference type="NCBI Taxonomy" id="3088"/>
    <lineage>
        <taxon>Eukaryota</taxon>
        <taxon>Viridiplantae</taxon>
        <taxon>Chlorophyta</taxon>
        <taxon>core chlorophytes</taxon>
        <taxon>Chlorophyceae</taxon>
        <taxon>CS clade</taxon>
        <taxon>Sphaeropleales</taxon>
        <taxon>Scenedesmaceae</taxon>
        <taxon>Tetradesmus</taxon>
    </lineage>
</organism>
<keyword evidence="1" id="KW-0862">Zinc</keyword>
<sequence length="321" mass="34561">MADHDAATQEPIDQLGQQQDAGEDAAAAAAAATAAAGAAGQQQADMDALAAAAAGLNLGTPLTATEEEEVDSFCKLLEAAGQTMPRTMLVQSYCSNSTLMRSHVLSVAAKSLSIMGPQGSGKDSLFKDLSKQHTCGILYTGSKAKDNPHDIGSYLSSCGLWLSLKKVPEHLRFCYGYLKLLHSDARAKVFSQLKGCNHADLIIGSYTWDDFCQGVLGSALAGRKETDMQILYDCSSKRSDLKQPKTLQIVGELEVLWSRMQQQPDDVVNIWLHFQAKGGVNKPGNGFGKGKFKPKPPGPPTCYGCREKGHIRRDCPKEQKK</sequence>
<evidence type="ECO:0000313" key="4">
    <source>
        <dbReference type="EMBL" id="WIA15594.1"/>
    </source>
</evidence>
<evidence type="ECO:0000256" key="1">
    <source>
        <dbReference type="PROSITE-ProRule" id="PRU00047"/>
    </source>
</evidence>
<dbReference type="EMBL" id="CP126213">
    <property type="protein sequence ID" value="WIA15594.1"/>
    <property type="molecule type" value="Genomic_DNA"/>
</dbReference>
<keyword evidence="5" id="KW-1185">Reference proteome</keyword>
<dbReference type="Pfam" id="PF00098">
    <property type="entry name" value="zf-CCHC"/>
    <property type="match status" value="1"/>
</dbReference>
<name>A0ABY8U2B1_TETOB</name>
<keyword evidence="1" id="KW-0479">Metal-binding</keyword>
<dbReference type="Gene3D" id="4.10.60.10">
    <property type="entry name" value="Zinc finger, CCHC-type"/>
    <property type="match status" value="1"/>
</dbReference>
<reference evidence="4 5" key="1">
    <citation type="submission" date="2023-05" db="EMBL/GenBank/DDBJ databases">
        <title>A 100% complete, gapless, phased diploid assembly of the Scenedesmus obliquus UTEX 3031 genome.</title>
        <authorList>
            <person name="Biondi T.C."/>
            <person name="Hanschen E.R."/>
            <person name="Kwon T."/>
            <person name="Eng W."/>
            <person name="Kruse C.P.S."/>
            <person name="Koehler S.I."/>
            <person name="Kunde Y."/>
            <person name="Gleasner C.D."/>
            <person name="You Mak K.T."/>
            <person name="Polle J."/>
            <person name="Hovde B.T."/>
            <person name="Starkenburg S.R."/>
        </authorList>
    </citation>
    <scope>NUCLEOTIDE SEQUENCE [LARGE SCALE GENOMIC DNA]</scope>
    <source>
        <strain evidence="4 5">DOE0152z</strain>
    </source>
</reference>
<feature type="compositionally biased region" description="Low complexity" evidence="2">
    <location>
        <begin position="13"/>
        <end position="24"/>
    </location>
</feature>
<dbReference type="InterPro" id="IPR036875">
    <property type="entry name" value="Znf_CCHC_sf"/>
</dbReference>
<proteinExistence type="predicted"/>
<evidence type="ECO:0000259" key="3">
    <source>
        <dbReference type="PROSITE" id="PS50158"/>
    </source>
</evidence>
<keyword evidence="1" id="KW-0863">Zinc-finger</keyword>
<feature type="region of interest" description="Disordered" evidence="2">
    <location>
        <begin position="1"/>
        <end position="24"/>
    </location>
</feature>
<feature type="region of interest" description="Disordered" evidence="2">
    <location>
        <begin position="283"/>
        <end position="306"/>
    </location>
</feature>
<dbReference type="SUPFAM" id="SSF57756">
    <property type="entry name" value="Retrovirus zinc finger-like domains"/>
    <property type="match status" value="1"/>
</dbReference>
<evidence type="ECO:0000256" key="2">
    <source>
        <dbReference type="SAM" id="MobiDB-lite"/>
    </source>
</evidence>
<accession>A0ABY8U2B1</accession>
<evidence type="ECO:0000313" key="5">
    <source>
        <dbReference type="Proteomes" id="UP001244341"/>
    </source>
</evidence>
<dbReference type="InterPro" id="IPR001878">
    <property type="entry name" value="Znf_CCHC"/>
</dbReference>
<dbReference type="SMART" id="SM00343">
    <property type="entry name" value="ZnF_C2HC"/>
    <property type="match status" value="1"/>
</dbReference>
<feature type="domain" description="CCHC-type" evidence="3">
    <location>
        <begin position="302"/>
        <end position="317"/>
    </location>
</feature>
<gene>
    <name evidence="4" type="ORF">OEZ85_002221</name>
</gene>